<feature type="region of interest" description="Disordered" evidence="10">
    <location>
        <begin position="1"/>
        <end position="30"/>
    </location>
</feature>
<keyword evidence="9" id="KW-0813">Transport</keyword>
<evidence type="ECO:0000256" key="7">
    <source>
        <dbReference type="ARBA" id="ARBA00023128"/>
    </source>
</evidence>
<dbReference type="InterPro" id="IPR039175">
    <property type="entry name" value="TIM22"/>
</dbReference>
<evidence type="ECO:0000256" key="9">
    <source>
        <dbReference type="RuleBase" id="RU367038"/>
    </source>
</evidence>
<dbReference type="GO" id="GO:0045039">
    <property type="term" value="P:protein insertion into mitochondrial inner membrane"/>
    <property type="evidence" value="ECO:0007669"/>
    <property type="project" value="UniProtKB-UniRule"/>
</dbReference>
<dbReference type="Pfam" id="PF02466">
    <property type="entry name" value="Tim17"/>
    <property type="match status" value="1"/>
</dbReference>
<dbReference type="GeneID" id="66079240"/>
<dbReference type="KEGG" id="more:E1B28_010164"/>
<name>A0A9P7RWR7_9AGAR</name>
<keyword evidence="9" id="KW-0653">Protein transport</keyword>
<sequence length="187" mass="19880">MNNGTSFPGLVPLHKAGQEPLPPGVTEAERPQWEQMRKMERFVQSAQESCITKTALAGAGGLAIGAFFSLMSASFAYEDPLLRAQSQAGMKTTQKASQILKDMGKGMWQSGRGFGKVGALFASIECVIESYRAKNDIYNSVSAGFLSGGILARNAGPKAAFGGGLAFAAFSAAIDVFFLRRETPDED</sequence>
<evidence type="ECO:0000256" key="2">
    <source>
        <dbReference type="ARBA" id="ARBA00008444"/>
    </source>
</evidence>
<evidence type="ECO:0000256" key="1">
    <source>
        <dbReference type="ARBA" id="ARBA00004448"/>
    </source>
</evidence>
<dbReference type="RefSeq" id="XP_043007580.1">
    <property type="nucleotide sequence ID" value="XM_043155116.1"/>
</dbReference>
<feature type="transmembrane region" description="Helical" evidence="9">
    <location>
        <begin position="55"/>
        <end position="77"/>
    </location>
</feature>
<dbReference type="OrthoDB" id="75343at2759"/>
<dbReference type="GO" id="GO:0030943">
    <property type="term" value="F:mitochondrion targeting sequence binding"/>
    <property type="evidence" value="ECO:0007669"/>
    <property type="project" value="TreeGrafter"/>
</dbReference>
<dbReference type="GO" id="GO:0008320">
    <property type="term" value="F:protein transmembrane transporter activity"/>
    <property type="evidence" value="ECO:0007669"/>
    <property type="project" value="UniProtKB-UniRule"/>
</dbReference>
<evidence type="ECO:0000256" key="5">
    <source>
        <dbReference type="ARBA" id="ARBA00022792"/>
    </source>
</evidence>
<keyword evidence="12" id="KW-1185">Reference proteome</keyword>
<evidence type="ECO:0000256" key="6">
    <source>
        <dbReference type="ARBA" id="ARBA00022989"/>
    </source>
</evidence>
<comment type="subunit">
    <text evidence="9">Component of the TIM22 complex.</text>
</comment>
<feature type="transmembrane region" description="Helical" evidence="9">
    <location>
        <begin position="159"/>
        <end position="179"/>
    </location>
</feature>
<accession>A0A9P7RWR7</accession>
<keyword evidence="8 9" id="KW-0472">Membrane</keyword>
<dbReference type="PANTHER" id="PTHR14110">
    <property type="entry name" value="MITOCHONDRIAL IMPORT INNER MEMBRANE TRANSLOCASE SUBUNIT TIM22"/>
    <property type="match status" value="1"/>
</dbReference>
<evidence type="ECO:0000256" key="10">
    <source>
        <dbReference type="SAM" id="MobiDB-lite"/>
    </source>
</evidence>
<keyword evidence="9" id="KW-0811">Translocation</keyword>
<dbReference type="Proteomes" id="UP001049176">
    <property type="component" value="Chromosome 6"/>
</dbReference>
<evidence type="ECO:0000256" key="3">
    <source>
        <dbReference type="ARBA" id="ARBA00020722"/>
    </source>
</evidence>
<comment type="function">
    <text evidence="9">Essential core component of the TIM22 complex, a complex that mediates the import and insertion of multi-pass transmembrane proteins into the mitochondrial inner membrane. In the TIM22 complex, it constitutes the voltage-activated and signal-gated channel. Forms a twin-pore translocase that uses the membrane potential as external driving force in 2 voltage-dependent steps.</text>
</comment>
<keyword evidence="6 9" id="KW-1133">Transmembrane helix</keyword>
<reference evidence="11" key="1">
    <citation type="journal article" date="2021" name="Genome Biol. Evol.">
        <title>The assembled and annotated genome of the fairy-ring fungus Marasmius oreades.</title>
        <authorList>
            <person name="Hiltunen M."/>
            <person name="Ament-Velasquez S.L."/>
            <person name="Johannesson H."/>
        </authorList>
    </citation>
    <scope>NUCLEOTIDE SEQUENCE</scope>
    <source>
        <strain evidence="11">03SP1</strain>
    </source>
</reference>
<proteinExistence type="inferred from homology"/>
<organism evidence="11 12">
    <name type="scientific">Marasmius oreades</name>
    <name type="common">fairy-ring Marasmius</name>
    <dbReference type="NCBI Taxonomy" id="181124"/>
    <lineage>
        <taxon>Eukaryota</taxon>
        <taxon>Fungi</taxon>
        <taxon>Dikarya</taxon>
        <taxon>Basidiomycota</taxon>
        <taxon>Agaricomycotina</taxon>
        <taxon>Agaricomycetes</taxon>
        <taxon>Agaricomycetidae</taxon>
        <taxon>Agaricales</taxon>
        <taxon>Marasmiineae</taxon>
        <taxon>Marasmiaceae</taxon>
        <taxon>Marasmius</taxon>
    </lineage>
</organism>
<comment type="subcellular location">
    <subcellularLocation>
        <location evidence="1 9">Mitochondrion inner membrane</location>
        <topology evidence="1 9">Multi-pass membrane protein</topology>
    </subcellularLocation>
</comment>
<dbReference type="PANTHER" id="PTHR14110:SF0">
    <property type="entry name" value="MITOCHONDRIAL IMPORT INNER MEMBRANE TRANSLOCASE SUBUNIT TIM22"/>
    <property type="match status" value="1"/>
</dbReference>
<evidence type="ECO:0000313" key="12">
    <source>
        <dbReference type="Proteomes" id="UP001049176"/>
    </source>
</evidence>
<gene>
    <name evidence="11" type="ORF">E1B28_010164</name>
</gene>
<keyword evidence="4 9" id="KW-0812">Transmembrane</keyword>
<evidence type="ECO:0000256" key="4">
    <source>
        <dbReference type="ARBA" id="ARBA00022692"/>
    </source>
</evidence>
<keyword evidence="7 9" id="KW-0496">Mitochondrion</keyword>
<keyword evidence="5 9" id="KW-0999">Mitochondrion inner membrane</keyword>
<protein>
    <recommendedName>
        <fullName evidence="3 9">Mitochondrial import inner membrane translocase subunit TIM22</fullName>
    </recommendedName>
</protein>
<dbReference type="EMBL" id="CM032186">
    <property type="protein sequence ID" value="KAG7091110.1"/>
    <property type="molecule type" value="Genomic_DNA"/>
</dbReference>
<evidence type="ECO:0000256" key="8">
    <source>
        <dbReference type="ARBA" id="ARBA00023136"/>
    </source>
</evidence>
<dbReference type="GO" id="GO:0042721">
    <property type="term" value="C:TIM22 mitochondrial import inner membrane insertion complex"/>
    <property type="evidence" value="ECO:0007669"/>
    <property type="project" value="UniProtKB-UniRule"/>
</dbReference>
<dbReference type="AlphaFoldDB" id="A0A9P7RWR7"/>
<comment type="similarity">
    <text evidence="2 9">Belongs to the Tim17/Tim22/Tim23 family.</text>
</comment>
<comment type="caution">
    <text evidence="11">The sequence shown here is derived from an EMBL/GenBank/DDBJ whole genome shotgun (WGS) entry which is preliminary data.</text>
</comment>
<evidence type="ECO:0000313" key="11">
    <source>
        <dbReference type="EMBL" id="KAG7091110.1"/>
    </source>
</evidence>